<evidence type="ECO:0000256" key="12">
    <source>
        <dbReference type="ARBA" id="ARBA00023303"/>
    </source>
</evidence>
<keyword evidence="4" id="KW-1003">Cell membrane</keyword>
<dbReference type="Pfam" id="PF00060">
    <property type="entry name" value="Lig_chan"/>
    <property type="match status" value="1"/>
</dbReference>
<comment type="caution">
    <text evidence="18">The sequence shown here is derived from an EMBL/GenBank/DDBJ whole genome shotgun (WGS) entry which is preliminary data.</text>
</comment>
<protein>
    <submittedName>
        <fullName evidence="18">(African queen) hypothetical protein</fullName>
    </submittedName>
</protein>
<evidence type="ECO:0000256" key="11">
    <source>
        <dbReference type="ARBA" id="ARBA00023286"/>
    </source>
</evidence>
<dbReference type="Pfam" id="PF10613">
    <property type="entry name" value="Lig_chan-Glu_bd"/>
    <property type="match status" value="1"/>
</dbReference>
<dbReference type="Proteomes" id="UP000789524">
    <property type="component" value="Unassembled WGS sequence"/>
</dbReference>
<feature type="signal peptide" evidence="15">
    <location>
        <begin position="1"/>
        <end position="16"/>
    </location>
</feature>
<feature type="transmembrane region" description="Helical" evidence="14">
    <location>
        <begin position="409"/>
        <end position="428"/>
    </location>
</feature>
<feature type="region of interest" description="Disordered" evidence="13">
    <location>
        <begin position="579"/>
        <end position="610"/>
    </location>
</feature>
<dbReference type="OrthoDB" id="5984008at2759"/>
<feature type="chain" id="PRO_5035323266" evidence="15">
    <location>
        <begin position="17"/>
        <end position="700"/>
    </location>
</feature>
<evidence type="ECO:0000256" key="15">
    <source>
        <dbReference type="SAM" id="SignalP"/>
    </source>
</evidence>
<keyword evidence="12" id="KW-0407">Ion channel</keyword>
<dbReference type="GO" id="GO:0050906">
    <property type="term" value="P:detection of stimulus involved in sensory perception"/>
    <property type="evidence" value="ECO:0007669"/>
    <property type="project" value="UniProtKB-ARBA"/>
</dbReference>
<evidence type="ECO:0000256" key="9">
    <source>
        <dbReference type="ARBA" id="ARBA00023170"/>
    </source>
</evidence>
<sequence length="700" mass="80325">MILTYIILLCVRDTQCLFEVRDSVDVNLRHFPKDFSKAVVDIAIGLPTNSITVVRGNTTDVRDADIFELFCSLGDNNIQVTNLDLMTPENKDIYYKYLKEGLDTSDERTSLILCKPKECENLLLEVTNNNFIHRPILYIFFWSEGEVPKNFTSSIKEAVRVAVITNPRKSVFRLYYNQAEPNKPRHLRLVNWWAGQLYKSPALPPANKVYENFQGRILNVPVLHAPPWHFVRYMNDSTVNVTGGRDHKLLSLLAKKLNFKYKYYDPPERSQGSRISGNGTFKGTLGQIWQRKADFFIGDVTMTWERIQAVEFSFLTLADSGAFLTHAPDKLSETLAIIRPFRWEVWPLVFATILVTGPALWVVIATPYIWQRRERDQMELLNNCCWFTTSLFLRQTTRKEPSTSNKARLVSILISLGATYVIGDMYSANLTSLMARPSKEQAIGTLVALEEAMRNDGYELVVESHSSSLAILQNGTDIYGRLARLMRRQRIQRVKSVEVGVNMVLSKRRIAILGGRETLFYDTERFGSHNFHMSEKLYTRYSAIALQIGCPYLETFNNVLMTLFEAGILTKMTSDEYRNLPEQSRRSEKVTESESKENNDVTENSPTAQIQPESTIGLEPVSLTMLRGAFCLLGIGYFIAAIVLATEIEIHRRKRSRAERIMDTSLVPKSPRMYLRHYLIRIFRTMYNIVDGALRPEMKE</sequence>
<evidence type="ECO:0000256" key="2">
    <source>
        <dbReference type="ARBA" id="ARBA00008685"/>
    </source>
</evidence>
<keyword evidence="6 14" id="KW-1133">Transmembrane helix</keyword>
<feature type="transmembrane region" description="Helical" evidence="14">
    <location>
        <begin position="345"/>
        <end position="370"/>
    </location>
</feature>
<evidence type="ECO:0000313" key="18">
    <source>
        <dbReference type="EMBL" id="CAG9560196.1"/>
    </source>
</evidence>
<evidence type="ECO:0000256" key="5">
    <source>
        <dbReference type="ARBA" id="ARBA00022692"/>
    </source>
</evidence>
<comment type="similarity">
    <text evidence="2">Belongs to the glutamate-gated ion channel (TC 1.A.10.1) family.</text>
</comment>
<evidence type="ECO:0000256" key="10">
    <source>
        <dbReference type="ARBA" id="ARBA00023180"/>
    </source>
</evidence>
<dbReference type="AlphaFoldDB" id="A0A8J2VQH9"/>
<feature type="domain" description="Ionotropic glutamate receptor C-terminal" evidence="16">
    <location>
        <begin position="343"/>
        <end position="636"/>
    </location>
</feature>
<dbReference type="InterPro" id="IPR001320">
    <property type="entry name" value="Iontro_rcpt_C"/>
</dbReference>
<keyword evidence="7" id="KW-0406">Ion transport</keyword>
<reference evidence="18" key="1">
    <citation type="submission" date="2021-09" db="EMBL/GenBank/DDBJ databases">
        <authorList>
            <person name="Martin H S."/>
        </authorList>
    </citation>
    <scope>NUCLEOTIDE SEQUENCE</scope>
</reference>
<feature type="transmembrane region" description="Helical" evidence="14">
    <location>
        <begin position="625"/>
        <end position="645"/>
    </location>
</feature>
<keyword evidence="3" id="KW-0813">Transport</keyword>
<feature type="domain" description="Ionotropic glutamate receptor L-glutamate and glycine-binding" evidence="17">
    <location>
        <begin position="220"/>
        <end position="314"/>
    </location>
</feature>
<evidence type="ECO:0000256" key="7">
    <source>
        <dbReference type="ARBA" id="ARBA00023065"/>
    </source>
</evidence>
<dbReference type="Gene3D" id="1.10.287.70">
    <property type="match status" value="1"/>
</dbReference>
<keyword evidence="9" id="KW-0675">Receptor</keyword>
<evidence type="ECO:0000259" key="16">
    <source>
        <dbReference type="Pfam" id="PF00060"/>
    </source>
</evidence>
<accession>A0A8J2VQH9</accession>
<gene>
    <name evidence="18" type="ORF">DCHRY22_LOCUS1910</name>
</gene>
<feature type="compositionally biased region" description="Basic and acidic residues" evidence="13">
    <location>
        <begin position="579"/>
        <end position="599"/>
    </location>
</feature>
<evidence type="ECO:0000259" key="17">
    <source>
        <dbReference type="Pfam" id="PF10613"/>
    </source>
</evidence>
<name>A0A8J2VQH9_9NEOP</name>
<keyword evidence="11" id="KW-1071">Ligand-gated ion channel</keyword>
<comment type="subcellular location">
    <subcellularLocation>
        <location evidence="1">Cell membrane</location>
        <topology evidence="1">Multi-pass membrane protein</topology>
    </subcellularLocation>
</comment>
<evidence type="ECO:0000256" key="1">
    <source>
        <dbReference type="ARBA" id="ARBA00004651"/>
    </source>
</evidence>
<dbReference type="GO" id="GO:0005886">
    <property type="term" value="C:plasma membrane"/>
    <property type="evidence" value="ECO:0007669"/>
    <property type="project" value="UniProtKB-SubCell"/>
</dbReference>
<dbReference type="InterPro" id="IPR052192">
    <property type="entry name" value="Insect_Ionotropic_Sensory_Rcpt"/>
</dbReference>
<dbReference type="InterPro" id="IPR019594">
    <property type="entry name" value="Glu/Gly-bd"/>
</dbReference>
<evidence type="ECO:0000313" key="19">
    <source>
        <dbReference type="Proteomes" id="UP000789524"/>
    </source>
</evidence>
<keyword evidence="5 14" id="KW-0812">Transmembrane</keyword>
<evidence type="ECO:0000256" key="3">
    <source>
        <dbReference type="ARBA" id="ARBA00022448"/>
    </source>
</evidence>
<feature type="compositionally biased region" description="Polar residues" evidence="13">
    <location>
        <begin position="601"/>
        <end position="610"/>
    </location>
</feature>
<evidence type="ECO:0000256" key="6">
    <source>
        <dbReference type="ARBA" id="ARBA00022989"/>
    </source>
</evidence>
<dbReference type="GO" id="GO:0015276">
    <property type="term" value="F:ligand-gated monoatomic ion channel activity"/>
    <property type="evidence" value="ECO:0007669"/>
    <property type="project" value="InterPro"/>
</dbReference>
<keyword evidence="15" id="KW-0732">Signal</keyword>
<organism evidence="18 19">
    <name type="scientific">Danaus chrysippus</name>
    <name type="common">African queen</name>
    <dbReference type="NCBI Taxonomy" id="151541"/>
    <lineage>
        <taxon>Eukaryota</taxon>
        <taxon>Metazoa</taxon>
        <taxon>Ecdysozoa</taxon>
        <taxon>Arthropoda</taxon>
        <taxon>Hexapoda</taxon>
        <taxon>Insecta</taxon>
        <taxon>Pterygota</taxon>
        <taxon>Neoptera</taxon>
        <taxon>Endopterygota</taxon>
        <taxon>Lepidoptera</taxon>
        <taxon>Glossata</taxon>
        <taxon>Ditrysia</taxon>
        <taxon>Papilionoidea</taxon>
        <taxon>Nymphalidae</taxon>
        <taxon>Danainae</taxon>
        <taxon>Danaini</taxon>
        <taxon>Danaina</taxon>
        <taxon>Danaus</taxon>
        <taxon>Anosia</taxon>
    </lineage>
</organism>
<keyword evidence="10" id="KW-0325">Glycoprotein</keyword>
<dbReference type="PANTHER" id="PTHR42643:SF30">
    <property type="entry name" value="IONOTROPIC RECEPTOR 40A-RELATED"/>
    <property type="match status" value="1"/>
</dbReference>
<dbReference type="SUPFAM" id="SSF53850">
    <property type="entry name" value="Periplasmic binding protein-like II"/>
    <property type="match status" value="1"/>
</dbReference>
<proteinExistence type="inferred from homology"/>
<dbReference type="EMBL" id="CAKASE010000045">
    <property type="protein sequence ID" value="CAG9560196.1"/>
    <property type="molecule type" value="Genomic_DNA"/>
</dbReference>
<evidence type="ECO:0000256" key="14">
    <source>
        <dbReference type="SAM" id="Phobius"/>
    </source>
</evidence>
<evidence type="ECO:0000256" key="4">
    <source>
        <dbReference type="ARBA" id="ARBA00022475"/>
    </source>
</evidence>
<evidence type="ECO:0000256" key="13">
    <source>
        <dbReference type="SAM" id="MobiDB-lite"/>
    </source>
</evidence>
<keyword evidence="19" id="KW-1185">Reference proteome</keyword>
<evidence type="ECO:0000256" key="8">
    <source>
        <dbReference type="ARBA" id="ARBA00023136"/>
    </source>
</evidence>
<dbReference type="PANTHER" id="PTHR42643">
    <property type="entry name" value="IONOTROPIC RECEPTOR 20A-RELATED"/>
    <property type="match status" value="1"/>
</dbReference>
<dbReference type="Gene3D" id="3.40.190.10">
    <property type="entry name" value="Periplasmic binding protein-like II"/>
    <property type="match status" value="1"/>
</dbReference>
<keyword evidence="8 14" id="KW-0472">Membrane</keyword>